<accession>A0A9W9DH16</accession>
<reference evidence="2" key="2">
    <citation type="journal article" date="2023" name="Proc. Natl. Acad. Sci. U.S.A.">
        <title>A global phylogenomic analysis of the shiitake genus Lentinula.</title>
        <authorList>
            <person name="Sierra-Patev S."/>
            <person name="Min B."/>
            <person name="Naranjo-Ortiz M."/>
            <person name="Looney B."/>
            <person name="Konkel Z."/>
            <person name="Slot J.C."/>
            <person name="Sakamoto Y."/>
            <person name="Steenwyk J.L."/>
            <person name="Rokas A."/>
            <person name="Carro J."/>
            <person name="Camarero S."/>
            <person name="Ferreira P."/>
            <person name="Molpeceres G."/>
            <person name="Ruiz-Duenas F.J."/>
            <person name="Serrano A."/>
            <person name="Henrissat B."/>
            <person name="Drula E."/>
            <person name="Hughes K.W."/>
            <person name="Mata J.L."/>
            <person name="Ishikawa N.K."/>
            <person name="Vargas-Isla R."/>
            <person name="Ushijima S."/>
            <person name="Smith C.A."/>
            <person name="Donoghue J."/>
            <person name="Ahrendt S."/>
            <person name="Andreopoulos W."/>
            <person name="He G."/>
            <person name="LaButti K."/>
            <person name="Lipzen A."/>
            <person name="Ng V."/>
            <person name="Riley R."/>
            <person name="Sandor L."/>
            <person name="Barry K."/>
            <person name="Martinez A.T."/>
            <person name="Xiao Y."/>
            <person name="Gibbons J.G."/>
            <person name="Terashima K."/>
            <person name="Grigoriev I.V."/>
            <person name="Hibbett D."/>
        </authorList>
    </citation>
    <scope>NUCLEOTIDE SEQUENCE</scope>
    <source>
        <strain evidence="2">Sp2 HRB7682 ss15</strain>
    </source>
</reference>
<organism evidence="2 3">
    <name type="scientific">Lentinula lateritia</name>
    <dbReference type="NCBI Taxonomy" id="40482"/>
    <lineage>
        <taxon>Eukaryota</taxon>
        <taxon>Fungi</taxon>
        <taxon>Dikarya</taxon>
        <taxon>Basidiomycota</taxon>
        <taxon>Agaricomycotina</taxon>
        <taxon>Agaricomycetes</taxon>
        <taxon>Agaricomycetidae</taxon>
        <taxon>Agaricales</taxon>
        <taxon>Marasmiineae</taxon>
        <taxon>Omphalotaceae</taxon>
        <taxon>Lentinula</taxon>
    </lineage>
</organism>
<evidence type="ECO:0000256" key="1">
    <source>
        <dbReference type="SAM" id="MobiDB-lite"/>
    </source>
</evidence>
<dbReference type="EMBL" id="JANVFS010000037">
    <property type="protein sequence ID" value="KAJ4468693.1"/>
    <property type="molecule type" value="Genomic_DNA"/>
</dbReference>
<reference evidence="2" key="1">
    <citation type="submission" date="2022-08" db="EMBL/GenBank/DDBJ databases">
        <authorList>
            <consortium name="DOE Joint Genome Institute"/>
            <person name="Min B."/>
            <person name="Riley R."/>
            <person name="Sierra-Patev S."/>
            <person name="Naranjo-Ortiz M."/>
            <person name="Looney B."/>
            <person name="Konkel Z."/>
            <person name="Slot J.C."/>
            <person name="Sakamoto Y."/>
            <person name="Steenwyk J.L."/>
            <person name="Rokas A."/>
            <person name="Carro J."/>
            <person name="Camarero S."/>
            <person name="Ferreira P."/>
            <person name="Molpeceres G."/>
            <person name="Ruiz-Duenas F.J."/>
            <person name="Serrano A."/>
            <person name="Henrissat B."/>
            <person name="Drula E."/>
            <person name="Hughes K.W."/>
            <person name="Mata J.L."/>
            <person name="Ishikawa N.K."/>
            <person name="Vargas-Isla R."/>
            <person name="Ushijima S."/>
            <person name="Smith C.A."/>
            <person name="Ahrendt S."/>
            <person name="Andreopoulos W."/>
            <person name="He G."/>
            <person name="Labutti K."/>
            <person name="Lipzen A."/>
            <person name="Ng V."/>
            <person name="Sandor L."/>
            <person name="Barry K."/>
            <person name="Martinez A.T."/>
            <person name="Xiao Y."/>
            <person name="Gibbons J.G."/>
            <person name="Terashima K."/>
            <person name="Hibbett D.S."/>
            <person name="Grigoriev I.V."/>
        </authorList>
    </citation>
    <scope>NUCLEOTIDE SEQUENCE</scope>
    <source>
        <strain evidence="2">Sp2 HRB7682 ss15</strain>
    </source>
</reference>
<gene>
    <name evidence="2" type="ORF">C8J55DRAFT_564834</name>
</gene>
<name>A0A9W9DH16_9AGAR</name>
<comment type="caution">
    <text evidence="2">The sequence shown here is derived from an EMBL/GenBank/DDBJ whole genome shotgun (WGS) entry which is preliminary data.</text>
</comment>
<evidence type="ECO:0000313" key="2">
    <source>
        <dbReference type="EMBL" id="KAJ4468693.1"/>
    </source>
</evidence>
<sequence length="104" mass="11522">MKRCEGPLRLGLALLASNIQEWSEAAPSLRLLFGSGLGGCRRHQRAQRGQLGLRGWAENIDKAPKRGFRVPADDSPAWGTPRRREGSGVRAQSLVHLRDKEILI</sequence>
<proteinExistence type="predicted"/>
<dbReference type="AlphaFoldDB" id="A0A9W9DH16"/>
<protein>
    <submittedName>
        <fullName evidence="2">Uncharacterized protein</fullName>
    </submittedName>
</protein>
<feature type="region of interest" description="Disordered" evidence="1">
    <location>
        <begin position="65"/>
        <end position="90"/>
    </location>
</feature>
<dbReference type="Proteomes" id="UP001150238">
    <property type="component" value="Unassembled WGS sequence"/>
</dbReference>
<evidence type="ECO:0000313" key="3">
    <source>
        <dbReference type="Proteomes" id="UP001150238"/>
    </source>
</evidence>